<dbReference type="Pfam" id="PF03992">
    <property type="entry name" value="ABM"/>
    <property type="match status" value="1"/>
</dbReference>
<feature type="domain" description="ABM" evidence="1">
    <location>
        <begin position="15"/>
        <end position="77"/>
    </location>
</feature>
<evidence type="ECO:0000313" key="2">
    <source>
        <dbReference type="EMBL" id="TYO60880.1"/>
    </source>
</evidence>
<evidence type="ECO:0000313" key="3">
    <source>
        <dbReference type="Proteomes" id="UP000324797"/>
    </source>
</evidence>
<sequence length="103" mass="11762">MPKFAIFSTANFDNAEQRDKVLPVFRAHAERCLKEEPGRALDFKILKDRDDPTKSHAFELFESESSWATHHEGPSVQILRKDCAAVGYDTRSRITAIYLHVAD</sequence>
<dbReference type="RefSeq" id="WP_148745750.1">
    <property type="nucleotide sequence ID" value="NZ_VSTH01000259.1"/>
</dbReference>
<proteinExistence type="predicted"/>
<organism evidence="2 3">
    <name type="scientific">Bradyrhizobium hipponense</name>
    <dbReference type="NCBI Taxonomy" id="2605638"/>
    <lineage>
        <taxon>Bacteria</taxon>
        <taxon>Pseudomonadati</taxon>
        <taxon>Pseudomonadota</taxon>
        <taxon>Alphaproteobacteria</taxon>
        <taxon>Hyphomicrobiales</taxon>
        <taxon>Nitrobacteraceae</taxon>
        <taxon>Bradyrhizobium</taxon>
    </lineage>
</organism>
<protein>
    <recommendedName>
        <fullName evidence="1">ABM domain-containing protein</fullName>
    </recommendedName>
</protein>
<accession>A0A5S4Y8V9</accession>
<dbReference type="Gene3D" id="3.30.70.100">
    <property type="match status" value="1"/>
</dbReference>
<evidence type="ECO:0000259" key="1">
    <source>
        <dbReference type="Pfam" id="PF03992"/>
    </source>
</evidence>
<dbReference type="AlphaFoldDB" id="A0A5S4Y8V9"/>
<dbReference type="SUPFAM" id="SSF54909">
    <property type="entry name" value="Dimeric alpha+beta barrel"/>
    <property type="match status" value="1"/>
</dbReference>
<dbReference type="InterPro" id="IPR011008">
    <property type="entry name" value="Dimeric_a/b-barrel"/>
</dbReference>
<dbReference type="Proteomes" id="UP000324797">
    <property type="component" value="Unassembled WGS sequence"/>
</dbReference>
<dbReference type="EMBL" id="VSTH01000259">
    <property type="protein sequence ID" value="TYO60880.1"/>
    <property type="molecule type" value="Genomic_DNA"/>
</dbReference>
<gene>
    <name evidence="2" type="ORF">FXV83_41290</name>
</gene>
<name>A0A5S4Y8V9_9BRAD</name>
<comment type="caution">
    <text evidence="2">The sequence shown here is derived from an EMBL/GenBank/DDBJ whole genome shotgun (WGS) entry which is preliminary data.</text>
</comment>
<reference evidence="2 3" key="1">
    <citation type="submission" date="2019-08" db="EMBL/GenBank/DDBJ databases">
        <title>Bradyrhizobium hipponensis sp. nov., a rhizobium isolated from a Lupinus angustifolius root nodule in Tunisia.</title>
        <authorList>
            <person name="Off K."/>
            <person name="Rejili M."/>
            <person name="Mars M."/>
            <person name="Brachmann A."/>
            <person name="Marin M."/>
        </authorList>
    </citation>
    <scope>NUCLEOTIDE SEQUENCE [LARGE SCALE GENOMIC DNA]</scope>
    <source>
        <strain evidence="3">aSej3</strain>
    </source>
</reference>
<keyword evidence="3" id="KW-1185">Reference proteome</keyword>
<dbReference type="InterPro" id="IPR007138">
    <property type="entry name" value="ABM_dom"/>
</dbReference>